<dbReference type="SUPFAM" id="SSF54197">
    <property type="entry name" value="HIT-like"/>
    <property type="match status" value="1"/>
</dbReference>
<dbReference type="AlphaFoldDB" id="A0A9W6JK67"/>
<dbReference type="Gene3D" id="3.30.428.10">
    <property type="entry name" value="HIT-like"/>
    <property type="match status" value="1"/>
</dbReference>
<dbReference type="EMBL" id="BSFK01000010">
    <property type="protein sequence ID" value="GLK77033.1"/>
    <property type="molecule type" value="Genomic_DNA"/>
</dbReference>
<sequence length="145" mass="15604">MPNATMTKFGYPETLVRETDHWSVQVRPKQPGFGSLVLVAKEEANAFGALSPEAFADLGRIVAGLEPALKRLTSYDKINYLMLMMVDPDVHFHVIPRHEAPRAFAGLAFADAGWPGPPALGDGPELDAGAIAALKAEIAKLWPVA</sequence>
<protein>
    <submittedName>
        <fullName evidence="1">HIT family protein</fullName>
    </submittedName>
</protein>
<proteinExistence type="predicted"/>
<evidence type="ECO:0000313" key="1">
    <source>
        <dbReference type="EMBL" id="GLK77033.1"/>
    </source>
</evidence>
<dbReference type="InterPro" id="IPR036265">
    <property type="entry name" value="HIT-like_sf"/>
</dbReference>
<reference evidence="1" key="2">
    <citation type="submission" date="2023-01" db="EMBL/GenBank/DDBJ databases">
        <authorList>
            <person name="Sun Q."/>
            <person name="Evtushenko L."/>
        </authorList>
    </citation>
    <scope>NUCLEOTIDE SEQUENCE</scope>
    <source>
        <strain evidence="1">VKM B-2555</strain>
    </source>
</reference>
<gene>
    <name evidence="1" type="ORF">GCM10008171_22870</name>
</gene>
<name>A0A9W6JK67_9HYPH</name>
<organism evidence="1 2">
    <name type="scientific">Methylopila jiangsuensis</name>
    <dbReference type="NCBI Taxonomy" id="586230"/>
    <lineage>
        <taxon>Bacteria</taxon>
        <taxon>Pseudomonadati</taxon>
        <taxon>Pseudomonadota</taxon>
        <taxon>Alphaproteobacteria</taxon>
        <taxon>Hyphomicrobiales</taxon>
        <taxon>Methylopilaceae</taxon>
        <taxon>Methylopila</taxon>
    </lineage>
</organism>
<dbReference type="Proteomes" id="UP001143364">
    <property type="component" value="Unassembled WGS sequence"/>
</dbReference>
<evidence type="ECO:0000313" key="2">
    <source>
        <dbReference type="Proteomes" id="UP001143364"/>
    </source>
</evidence>
<comment type="caution">
    <text evidence="1">The sequence shown here is derived from an EMBL/GenBank/DDBJ whole genome shotgun (WGS) entry which is preliminary data.</text>
</comment>
<reference evidence="1" key="1">
    <citation type="journal article" date="2014" name="Int. J. Syst. Evol. Microbiol.">
        <title>Complete genome sequence of Corynebacterium casei LMG S-19264T (=DSM 44701T), isolated from a smear-ripened cheese.</title>
        <authorList>
            <consortium name="US DOE Joint Genome Institute (JGI-PGF)"/>
            <person name="Walter F."/>
            <person name="Albersmeier A."/>
            <person name="Kalinowski J."/>
            <person name="Ruckert C."/>
        </authorList>
    </citation>
    <scope>NUCLEOTIDE SEQUENCE</scope>
    <source>
        <strain evidence="1">VKM B-2555</strain>
    </source>
</reference>
<accession>A0A9W6JK67</accession>
<keyword evidence="2" id="KW-1185">Reference proteome</keyword>
<dbReference type="RefSeq" id="WP_271204872.1">
    <property type="nucleotide sequence ID" value="NZ_BSFK01000010.1"/>
</dbReference>